<dbReference type="EMBL" id="FNNJ01000006">
    <property type="protein sequence ID" value="SDX55295.1"/>
    <property type="molecule type" value="Genomic_DNA"/>
</dbReference>
<evidence type="ECO:0000256" key="1">
    <source>
        <dbReference type="SAM" id="Phobius"/>
    </source>
</evidence>
<keyword evidence="1" id="KW-0472">Membrane</keyword>
<gene>
    <name evidence="2" type="ORF">SAMN05444411_106205</name>
</gene>
<sequence length="63" mass="7143">MINLAVSIRISILLFSSVSLLVLTSVLTFTLAIEFKIRFYSSEVFSCETNESFEEGYFFTSNS</sequence>
<evidence type="ECO:0000313" key="3">
    <source>
        <dbReference type="Proteomes" id="UP000199595"/>
    </source>
</evidence>
<keyword evidence="3" id="KW-1185">Reference proteome</keyword>
<dbReference type="Proteomes" id="UP000199595">
    <property type="component" value="Unassembled WGS sequence"/>
</dbReference>
<reference evidence="2 3" key="1">
    <citation type="submission" date="2016-10" db="EMBL/GenBank/DDBJ databases">
        <authorList>
            <person name="de Groot N.N."/>
        </authorList>
    </citation>
    <scope>NUCLEOTIDE SEQUENCE [LARGE SCALE GENOMIC DNA]</scope>
    <source>
        <strain evidence="2 3">DSM 24956</strain>
    </source>
</reference>
<dbReference type="AlphaFoldDB" id="A0A1H3CMG4"/>
<keyword evidence="1" id="KW-1133">Transmembrane helix</keyword>
<evidence type="ECO:0000313" key="2">
    <source>
        <dbReference type="EMBL" id="SDX55295.1"/>
    </source>
</evidence>
<name>A0A1H3CMG4_9FLAO</name>
<protein>
    <submittedName>
        <fullName evidence="2">Uncharacterized protein</fullName>
    </submittedName>
</protein>
<feature type="transmembrane region" description="Helical" evidence="1">
    <location>
        <begin position="12"/>
        <end position="33"/>
    </location>
</feature>
<accession>A0A1H3CMG4</accession>
<proteinExistence type="predicted"/>
<keyword evidence="1" id="KW-0812">Transmembrane</keyword>
<organism evidence="2 3">
    <name type="scientific">Lutibacter oricola</name>
    <dbReference type="NCBI Taxonomy" id="762486"/>
    <lineage>
        <taxon>Bacteria</taxon>
        <taxon>Pseudomonadati</taxon>
        <taxon>Bacteroidota</taxon>
        <taxon>Flavobacteriia</taxon>
        <taxon>Flavobacteriales</taxon>
        <taxon>Flavobacteriaceae</taxon>
        <taxon>Lutibacter</taxon>
    </lineage>
</organism>